<dbReference type="InterPro" id="IPR050974">
    <property type="entry name" value="Plant_ZF_CCCH"/>
</dbReference>
<feature type="zinc finger region" description="C3H1-type" evidence="5">
    <location>
        <begin position="198"/>
        <end position="226"/>
    </location>
</feature>
<sequence>MTDKSSSLVGPNVNFLFHSVERDMSNSKGLSETDKIYSEFTQWRNIPNGTASVDNHVRGSYNDTMEDWNEKFRNYNSSSSLSSSSDLFQQGTRAVENSLFQWSSCGRSLEHLSLNKFENSELERTDYKEMNQISSPSLVPKMHSSHDFSNLGELFSDWTCSSDSSETQASQASRGTVATDLTGNESSQVNSLQVYPLRQSRPDCVYYLKTGKCSYGTKCKYNHPPRDQTLVKALSRRECFDFLQFGKCPYGKRCKYNHPNRKQMEKRVACNDSVAAEPTRNCSVTQKNSDSKNYVDHRKRLPSNPDALSLKSSQVASMCNKEKENSLHYEQGYNLTSYHLWDSISMFEYSLPSCGPTVPSNRRLNTLNEGDPNRCIFSNNSPFGDITATLQRRQNSGPRRASRDFSCFEDYINGVPNDTDHSSQFFSTPSVELSDLNKLRFESGERTMAAHKTSAPSYETKGQCFNEESCDYLVTLFPSCSTDRLEPFSMNRRKYSYQFLG</sequence>
<evidence type="ECO:0000256" key="2">
    <source>
        <dbReference type="ARBA" id="ARBA00022771"/>
    </source>
</evidence>
<evidence type="ECO:0000256" key="1">
    <source>
        <dbReference type="ARBA" id="ARBA00022723"/>
    </source>
</evidence>
<dbReference type="InterPro" id="IPR036855">
    <property type="entry name" value="Znf_CCCH_sf"/>
</dbReference>
<comment type="caution">
    <text evidence="8">The sequence shown here is derived from an EMBL/GenBank/DDBJ whole genome shotgun (WGS) entry which is preliminary data.</text>
</comment>
<dbReference type="PROSITE" id="PS50103">
    <property type="entry name" value="ZF_C3H1"/>
    <property type="match status" value="2"/>
</dbReference>
<dbReference type="InterPro" id="IPR000571">
    <property type="entry name" value="Znf_CCCH"/>
</dbReference>
<organism evidence="8 9">
    <name type="scientific">Galdieria yellowstonensis</name>
    <dbReference type="NCBI Taxonomy" id="3028027"/>
    <lineage>
        <taxon>Eukaryota</taxon>
        <taxon>Rhodophyta</taxon>
        <taxon>Bangiophyceae</taxon>
        <taxon>Galdieriales</taxon>
        <taxon>Galdieriaceae</taxon>
        <taxon>Galdieria</taxon>
    </lineage>
</organism>
<feature type="domain" description="C3H1-type" evidence="7">
    <location>
        <begin position="198"/>
        <end position="226"/>
    </location>
</feature>
<keyword evidence="9" id="KW-1185">Reference proteome</keyword>
<keyword evidence="4" id="KW-0238">DNA-binding</keyword>
<feature type="zinc finger region" description="C3H1-type" evidence="5">
    <location>
        <begin position="233"/>
        <end position="261"/>
    </location>
</feature>
<evidence type="ECO:0000256" key="6">
    <source>
        <dbReference type="SAM" id="MobiDB-lite"/>
    </source>
</evidence>
<evidence type="ECO:0000259" key="7">
    <source>
        <dbReference type="PROSITE" id="PS50103"/>
    </source>
</evidence>
<gene>
    <name evidence="8" type="ORF">GAYE_PCTG36G0966</name>
</gene>
<dbReference type="GO" id="GO:0003729">
    <property type="term" value="F:mRNA binding"/>
    <property type="evidence" value="ECO:0007669"/>
    <property type="project" value="UniProtKB-ARBA"/>
</dbReference>
<name>A0AAV9I3N8_9RHOD</name>
<dbReference type="AlphaFoldDB" id="A0AAV9I3N8"/>
<evidence type="ECO:0000256" key="5">
    <source>
        <dbReference type="PROSITE-ProRule" id="PRU00723"/>
    </source>
</evidence>
<keyword evidence="3 5" id="KW-0862">Zinc</keyword>
<dbReference type="Pfam" id="PF00642">
    <property type="entry name" value="zf-CCCH"/>
    <property type="match status" value="2"/>
</dbReference>
<dbReference type="GO" id="GO:0003677">
    <property type="term" value="F:DNA binding"/>
    <property type="evidence" value="ECO:0007669"/>
    <property type="project" value="UniProtKB-KW"/>
</dbReference>
<dbReference type="PANTHER" id="PTHR12506:SF69">
    <property type="entry name" value="C3H1-TYPE DOMAIN-CONTAINING PROTEIN"/>
    <property type="match status" value="1"/>
</dbReference>
<evidence type="ECO:0000313" key="9">
    <source>
        <dbReference type="Proteomes" id="UP001300502"/>
    </source>
</evidence>
<keyword evidence="1 5" id="KW-0479">Metal-binding</keyword>
<feature type="domain" description="C3H1-type" evidence="7">
    <location>
        <begin position="233"/>
        <end position="261"/>
    </location>
</feature>
<reference evidence="8 9" key="1">
    <citation type="submission" date="2022-07" db="EMBL/GenBank/DDBJ databases">
        <title>Genome-wide signatures of adaptation to extreme environments.</title>
        <authorList>
            <person name="Cho C.H."/>
            <person name="Yoon H.S."/>
        </authorList>
    </citation>
    <scope>NUCLEOTIDE SEQUENCE [LARGE SCALE GENOMIC DNA]</scope>
    <source>
        <strain evidence="8 9">108.79 E11</strain>
    </source>
</reference>
<accession>A0AAV9I3N8</accession>
<protein>
    <recommendedName>
        <fullName evidence="7">C3H1-type domain-containing protein</fullName>
    </recommendedName>
</protein>
<dbReference type="SUPFAM" id="SSF90229">
    <property type="entry name" value="CCCH zinc finger"/>
    <property type="match status" value="2"/>
</dbReference>
<proteinExistence type="predicted"/>
<keyword evidence="2 5" id="KW-0863">Zinc-finger</keyword>
<dbReference type="Gene3D" id="4.10.1000.10">
    <property type="entry name" value="Zinc finger, CCCH-type"/>
    <property type="match status" value="1"/>
</dbReference>
<dbReference type="PANTHER" id="PTHR12506">
    <property type="entry name" value="PROTEIN PHOSPHATASE RELATED"/>
    <property type="match status" value="1"/>
</dbReference>
<evidence type="ECO:0000256" key="4">
    <source>
        <dbReference type="ARBA" id="ARBA00023125"/>
    </source>
</evidence>
<dbReference type="EMBL" id="JANCYU010000011">
    <property type="protein sequence ID" value="KAK4523076.1"/>
    <property type="molecule type" value="Genomic_DNA"/>
</dbReference>
<dbReference type="GO" id="GO:0008270">
    <property type="term" value="F:zinc ion binding"/>
    <property type="evidence" value="ECO:0007669"/>
    <property type="project" value="UniProtKB-KW"/>
</dbReference>
<feature type="region of interest" description="Disordered" evidence="6">
    <location>
        <begin position="281"/>
        <end position="307"/>
    </location>
</feature>
<dbReference type="SMART" id="SM00356">
    <property type="entry name" value="ZnF_C3H1"/>
    <property type="match status" value="2"/>
</dbReference>
<evidence type="ECO:0000313" key="8">
    <source>
        <dbReference type="EMBL" id="KAK4523076.1"/>
    </source>
</evidence>
<dbReference type="Proteomes" id="UP001300502">
    <property type="component" value="Unassembled WGS sequence"/>
</dbReference>
<evidence type="ECO:0000256" key="3">
    <source>
        <dbReference type="ARBA" id="ARBA00022833"/>
    </source>
</evidence>